<keyword evidence="2" id="KW-0698">rRNA processing</keyword>
<evidence type="ECO:0000256" key="2">
    <source>
        <dbReference type="ARBA" id="ARBA00022552"/>
    </source>
</evidence>
<keyword evidence="1" id="KW-0963">Cytoplasm</keyword>
<dbReference type="InterPro" id="IPR007848">
    <property type="entry name" value="Small_mtfrase_dom"/>
</dbReference>
<dbReference type="Pfam" id="PF05175">
    <property type="entry name" value="MTS"/>
    <property type="match status" value="1"/>
</dbReference>
<dbReference type="EMBL" id="JAOVQN010000012">
    <property type="protein sequence ID" value="MCU9838699.1"/>
    <property type="molecule type" value="Genomic_DNA"/>
</dbReference>
<evidence type="ECO:0000256" key="3">
    <source>
        <dbReference type="ARBA" id="ARBA00022603"/>
    </source>
</evidence>
<dbReference type="Gene3D" id="3.40.50.150">
    <property type="entry name" value="Vaccinia Virus protein VP39"/>
    <property type="match status" value="2"/>
</dbReference>
<dbReference type="PROSITE" id="PS00092">
    <property type="entry name" value="N6_MTASE"/>
    <property type="match status" value="1"/>
</dbReference>
<dbReference type="CDD" id="cd02440">
    <property type="entry name" value="AdoMet_MTases"/>
    <property type="match status" value="1"/>
</dbReference>
<name>A0ABT2WS20_9RHOB</name>
<dbReference type="GO" id="GO:0008168">
    <property type="term" value="F:methyltransferase activity"/>
    <property type="evidence" value="ECO:0007669"/>
    <property type="project" value="UniProtKB-KW"/>
</dbReference>
<evidence type="ECO:0000256" key="5">
    <source>
        <dbReference type="ARBA" id="ARBA00022691"/>
    </source>
</evidence>
<keyword evidence="8" id="KW-1185">Reference proteome</keyword>
<sequence length="321" mass="34215">MSPRLELALASGLVLSPPLSVLGPTPAQDLSALPEGAQVVQPFRPHHDHFARLGFDTVARSEAPCTDAIVFLPRAKAQARAMVADACRRASGVVVVDGAKTDGIDSLLKDIRKRVAVEGPLSKAHGKIFWFRADGADFSDWAAPEAQEVEGFRTAPGVFSADGIDPASALLLAALPKKPGKVIADLGAGWGYLSAGLLSREGVKAVHLVEADHAALECARVNVDEPRAHFHWSDALTWKAPENIDTVVMNPPFHTGRAAEPELGQGFIAAAARLLVASGQLWMVANRHLPYEAALSRHFAQVAEVAGDARFKVLHASRPQR</sequence>
<evidence type="ECO:0000313" key="7">
    <source>
        <dbReference type="EMBL" id="MCU9838699.1"/>
    </source>
</evidence>
<keyword evidence="4" id="KW-0808">Transferase</keyword>
<evidence type="ECO:0000256" key="1">
    <source>
        <dbReference type="ARBA" id="ARBA00022490"/>
    </source>
</evidence>
<dbReference type="GO" id="GO:0032259">
    <property type="term" value="P:methylation"/>
    <property type="evidence" value="ECO:0007669"/>
    <property type="project" value="UniProtKB-KW"/>
</dbReference>
<reference evidence="7 8" key="1">
    <citation type="submission" date="2022-10" db="EMBL/GenBank/DDBJ databases">
        <title>Ruegeria sp. nov., isolated from ocean surface water.</title>
        <authorList>
            <person name="He W."/>
            <person name="Wang L."/>
            <person name="Zhang D.-F."/>
        </authorList>
    </citation>
    <scope>NUCLEOTIDE SEQUENCE [LARGE SCALE GENOMIC DNA]</scope>
    <source>
        <strain evidence="7 8">WL0004</strain>
    </source>
</reference>
<dbReference type="PANTHER" id="PTHR47816">
    <property type="entry name" value="RIBOSOMAL RNA SMALL SUBUNIT METHYLTRANSFERASE C"/>
    <property type="match status" value="1"/>
</dbReference>
<keyword evidence="3 7" id="KW-0489">Methyltransferase</keyword>
<evidence type="ECO:0000259" key="6">
    <source>
        <dbReference type="Pfam" id="PF05175"/>
    </source>
</evidence>
<dbReference type="InterPro" id="IPR046977">
    <property type="entry name" value="RsmC/RlmG"/>
</dbReference>
<organism evidence="7 8">
    <name type="scientific">Ruegeria marisflavi</name>
    <dbReference type="NCBI Taxonomy" id="2984152"/>
    <lineage>
        <taxon>Bacteria</taxon>
        <taxon>Pseudomonadati</taxon>
        <taxon>Pseudomonadota</taxon>
        <taxon>Alphaproteobacteria</taxon>
        <taxon>Rhodobacterales</taxon>
        <taxon>Roseobacteraceae</taxon>
        <taxon>Ruegeria</taxon>
    </lineage>
</organism>
<gene>
    <name evidence="7" type="ORF">OEZ49_13045</name>
</gene>
<evidence type="ECO:0000256" key="4">
    <source>
        <dbReference type="ARBA" id="ARBA00022679"/>
    </source>
</evidence>
<keyword evidence="5" id="KW-0949">S-adenosyl-L-methionine</keyword>
<proteinExistence type="predicted"/>
<dbReference type="RefSeq" id="WP_263388713.1">
    <property type="nucleotide sequence ID" value="NZ_JAOVQN010000012.1"/>
</dbReference>
<dbReference type="PANTHER" id="PTHR47816:SF4">
    <property type="entry name" value="RIBOSOMAL RNA SMALL SUBUNIT METHYLTRANSFERASE C"/>
    <property type="match status" value="1"/>
</dbReference>
<comment type="caution">
    <text evidence="7">The sequence shown here is derived from an EMBL/GenBank/DDBJ whole genome shotgun (WGS) entry which is preliminary data.</text>
</comment>
<protein>
    <submittedName>
        <fullName evidence="7">Methyltransferase</fullName>
    </submittedName>
</protein>
<evidence type="ECO:0000313" key="8">
    <source>
        <dbReference type="Proteomes" id="UP001321014"/>
    </source>
</evidence>
<dbReference type="InterPro" id="IPR002052">
    <property type="entry name" value="DNA_methylase_N6_adenine_CS"/>
</dbReference>
<dbReference type="Proteomes" id="UP001321014">
    <property type="component" value="Unassembled WGS sequence"/>
</dbReference>
<dbReference type="InterPro" id="IPR029063">
    <property type="entry name" value="SAM-dependent_MTases_sf"/>
</dbReference>
<accession>A0ABT2WS20</accession>
<feature type="domain" description="Methyltransferase small" evidence="6">
    <location>
        <begin position="152"/>
        <end position="314"/>
    </location>
</feature>
<dbReference type="SUPFAM" id="SSF53335">
    <property type="entry name" value="S-adenosyl-L-methionine-dependent methyltransferases"/>
    <property type="match status" value="1"/>
</dbReference>